<dbReference type="AlphaFoldDB" id="A0A2N1PUV7"/>
<protein>
    <submittedName>
        <fullName evidence="1">Uncharacterized protein</fullName>
    </submittedName>
</protein>
<dbReference type="EMBL" id="PGXC01000001">
    <property type="protein sequence ID" value="PKK92082.1"/>
    <property type="molecule type" value="Genomic_DNA"/>
</dbReference>
<organism evidence="1 2">
    <name type="scientific">Candidatus Wallbacteria bacterium HGW-Wallbacteria-1</name>
    <dbReference type="NCBI Taxonomy" id="2013854"/>
    <lineage>
        <taxon>Bacteria</taxon>
        <taxon>Candidatus Walliibacteriota</taxon>
    </lineage>
</organism>
<sequence length="348" mass="38798">MQKISIRPLSVTSLFILYITLFMFPGQCENFKPVPYKTGIFLAKPNYPSNFVQSLASLRDSLWIGTDAGLARFDGLTWKTFRGDHLVPDGKYRYARIRGNVPELGAGGVNDILPMDSYIWFATDSGLVRYQTVTDRWYVYNSRNSPLKTDYIQCVTPFTDKIVIGTWGFGITIHDPQSNLFSSQVGTGFQGKYILAVAADKFRICVGTLHNGLNIYSPRENVWENITAASGKIPSNRINALERDNKSFFIGTDKGLVIFNLENRSTSLITTVNSNLIGNNIKALHHDPQSGLLYVGTTDGLSIFDGTYWKSVNENQGLPQNWVSSVTTTGDEIWVGTHDAGIARLKKQ</sequence>
<dbReference type="InterPro" id="IPR036322">
    <property type="entry name" value="WD40_repeat_dom_sf"/>
</dbReference>
<dbReference type="Proteomes" id="UP000233256">
    <property type="component" value="Unassembled WGS sequence"/>
</dbReference>
<comment type="caution">
    <text evidence="1">The sequence shown here is derived from an EMBL/GenBank/DDBJ whole genome shotgun (WGS) entry which is preliminary data.</text>
</comment>
<gene>
    <name evidence="1" type="ORF">CVV64_01300</name>
</gene>
<dbReference type="SUPFAM" id="SSF50978">
    <property type="entry name" value="WD40 repeat-like"/>
    <property type="match status" value="1"/>
</dbReference>
<accession>A0A2N1PUV7</accession>
<dbReference type="Gene3D" id="2.130.10.10">
    <property type="entry name" value="YVTN repeat-like/Quinoprotein amine dehydrogenase"/>
    <property type="match status" value="2"/>
</dbReference>
<evidence type="ECO:0000313" key="2">
    <source>
        <dbReference type="Proteomes" id="UP000233256"/>
    </source>
</evidence>
<dbReference type="InterPro" id="IPR015943">
    <property type="entry name" value="WD40/YVTN_repeat-like_dom_sf"/>
</dbReference>
<name>A0A2N1PUV7_9BACT</name>
<proteinExistence type="predicted"/>
<reference evidence="1 2" key="1">
    <citation type="journal article" date="2017" name="ISME J.">
        <title>Potential for microbial H2 and metal transformations associated with novel bacteria and archaea in deep terrestrial subsurface sediments.</title>
        <authorList>
            <person name="Hernsdorf A.W."/>
            <person name="Amano Y."/>
            <person name="Miyakawa K."/>
            <person name="Ise K."/>
            <person name="Suzuki Y."/>
            <person name="Anantharaman K."/>
            <person name="Probst A."/>
            <person name="Burstein D."/>
            <person name="Thomas B.C."/>
            <person name="Banfield J.F."/>
        </authorList>
    </citation>
    <scope>NUCLEOTIDE SEQUENCE [LARGE SCALE GENOMIC DNA]</scope>
    <source>
        <strain evidence="1">HGW-Wallbacteria-1</strain>
    </source>
</reference>
<evidence type="ECO:0000313" key="1">
    <source>
        <dbReference type="EMBL" id="PKK92082.1"/>
    </source>
</evidence>